<accession>A0ABX7P5P5</accession>
<evidence type="ECO:0000259" key="8">
    <source>
        <dbReference type="PROSITE" id="PS50075"/>
    </source>
</evidence>
<dbReference type="Gene3D" id="3.20.20.30">
    <property type="entry name" value="Luciferase-like domain"/>
    <property type="match status" value="1"/>
</dbReference>
<dbReference type="InterPro" id="IPR001227">
    <property type="entry name" value="Ac_transferase_dom_sf"/>
</dbReference>
<dbReference type="InterPro" id="IPR000873">
    <property type="entry name" value="AMP-dep_synth/lig_dom"/>
</dbReference>
<dbReference type="Pfam" id="PF00296">
    <property type="entry name" value="Bac_luciferase"/>
    <property type="match status" value="1"/>
</dbReference>
<dbReference type="InterPro" id="IPR014031">
    <property type="entry name" value="Ketoacyl_synth_C"/>
</dbReference>
<dbReference type="PANTHER" id="PTHR45527:SF1">
    <property type="entry name" value="FATTY ACID SYNTHASE"/>
    <property type="match status" value="1"/>
</dbReference>
<feature type="domain" description="Carrier" evidence="8">
    <location>
        <begin position="3304"/>
        <end position="3378"/>
    </location>
</feature>
<dbReference type="InterPro" id="IPR036661">
    <property type="entry name" value="Luciferase-like_sf"/>
</dbReference>
<dbReference type="Gene3D" id="3.30.70.3290">
    <property type="match status" value="1"/>
</dbReference>
<dbReference type="Gene3D" id="3.40.366.10">
    <property type="entry name" value="Malonyl-Coenzyme A Acyl Carrier Protein, domain 2"/>
    <property type="match status" value="1"/>
</dbReference>
<dbReference type="PROSITE" id="PS00012">
    <property type="entry name" value="PHOSPHOPANTETHEINE"/>
    <property type="match status" value="2"/>
</dbReference>
<evidence type="ECO:0000256" key="4">
    <source>
        <dbReference type="ARBA" id="ARBA00022679"/>
    </source>
</evidence>
<dbReference type="Pfam" id="PF00550">
    <property type="entry name" value="PP-binding"/>
    <property type="match status" value="2"/>
</dbReference>
<dbReference type="Pfam" id="PF13193">
    <property type="entry name" value="AMP-binding_C"/>
    <property type="match status" value="1"/>
</dbReference>
<dbReference type="SUPFAM" id="SSF47336">
    <property type="entry name" value="ACP-like"/>
    <property type="match status" value="2"/>
</dbReference>
<comment type="cofactor">
    <cofactor evidence="1">
        <name>pantetheine 4'-phosphate</name>
        <dbReference type="ChEBI" id="CHEBI:47942"/>
    </cofactor>
</comment>
<dbReference type="InterPro" id="IPR011251">
    <property type="entry name" value="Luciferase-like_dom"/>
</dbReference>
<keyword evidence="4" id="KW-0808">Transferase</keyword>
<dbReference type="SUPFAM" id="SSF55048">
    <property type="entry name" value="Probable ACP-binding domain of malonyl-CoA ACP transacylase"/>
    <property type="match status" value="1"/>
</dbReference>
<feature type="domain" description="Carrier" evidence="8">
    <location>
        <begin position="924"/>
        <end position="999"/>
    </location>
</feature>
<dbReference type="SUPFAM" id="SSF56801">
    <property type="entry name" value="Acetyl-CoA synthetase-like"/>
    <property type="match status" value="3"/>
</dbReference>
<dbReference type="CDD" id="cd05930">
    <property type="entry name" value="A_NRPS"/>
    <property type="match status" value="1"/>
</dbReference>
<dbReference type="InterPro" id="IPR016036">
    <property type="entry name" value="Malonyl_transacylase_ACP-bd"/>
</dbReference>
<dbReference type="EMBL" id="CP071090">
    <property type="protein sequence ID" value="QSQ25804.1"/>
    <property type="molecule type" value="Genomic_DNA"/>
</dbReference>
<evidence type="ECO:0000313" key="11">
    <source>
        <dbReference type="Proteomes" id="UP000662747"/>
    </source>
</evidence>
<keyword evidence="11" id="KW-1185">Reference proteome</keyword>
<dbReference type="PROSITE" id="PS00455">
    <property type="entry name" value="AMP_BINDING"/>
    <property type="match status" value="1"/>
</dbReference>
<dbReference type="Gene3D" id="3.40.47.10">
    <property type="match status" value="1"/>
</dbReference>
<dbReference type="InterPro" id="IPR018201">
    <property type="entry name" value="Ketoacyl_synth_AS"/>
</dbReference>
<dbReference type="Pfam" id="PF00698">
    <property type="entry name" value="Acyl_transf_1"/>
    <property type="match status" value="1"/>
</dbReference>
<dbReference type="PANTHER" id="PTHR45527">
    <property type="entry name" value="NONRIBOSOMAL PEPTIDE SYNTHETASE"/>
    <property type="match status" value="1"/>
</dbReference>
<dbReference type="Gene3D" id="3.40.50.980">
    <property type="match status" value="2"/>
</dbReference>
<feature type="region of interest" description="Disordered" evidence="7">
    <location>
        <begin position="2149"/>
        <end position="2170"/>
    </location>
</feature>
<dbReference type="SUPFAM" id="SSF52777">
    <property type="entry name" value="CoA-dependent acyltransferases"/>
    <property type="match status" value="6"/>
</dbReference>
<dbReference type="NCBIfam" id="TIGR01733">
    <property type="entry name" value="AA-adenyl-dom"/>
    <property type="match status" value="1"/>
</dbReference>
<dbReference type="Gene3D" id="3.30.559.10">
    <property type="entry name" value="Chloramphenicol acetyltransferase-like domain"/>
    <property type="match status" value="3"/>
</dbReference>
<dbReference type="SUPFAM" id="SSF51679">
    <property type="entry name" value="Bacterial luciferase-like"/>
    <property type="match status" value="1"/>
</dbReference>
<dbReference type="Pfam" id="PF00501">
    <property type="entry name" value="AMP-binding"/>
    <property type="match status" value="2"/>
</dbReference>
<dbReference type="InterPro" id="IPR010060">
    <property type="entry name" value="NRPS_synth"/>
</dbReference>
<dbReference type="InterPro" id="IPR036736">
    <property type="entry name" value="ACP-like_sf"/>
</dbReference>
<dbReference type="InterPro" id="IPR020806">
    <property type="entry name" value="PKS_PP-bd"/>
</dbReference>
<keyword evidence="5" id="KW-0677">Repeat</keyword>
<comment type="similarity">
    <text evidence="6">In the C-terminal section; belongs to the NRP synthetase family.</text>
</comment>
<dbReference type="SMART" id="SM00823">
    <property type="entry name" value="PKS_PP"/>
    <property type="match status" value="2"/>
</dbReference>
<dbReference type="RefSeq" id="WP_206727355.1">
    <property type="nucleotide sequence ID" value="NZ_CP071090.1"/>
</dbReference>
<dbReference type="Pfam" id="PF00109">
    <property type="entry name" value="ketoacyl-synt"/>
    <property type="match status" value="1"/>
</dbReference>
<evidence type="ECO:0000313" key="10">
    <source>
        <dbReference type="EMBL" id="QSQ25804.1"/>
    </source>
</evidence>
<dbReference type="Gene3D" id="3.30.70.250">
    <property type="entry name" value="Malonyl-CoA ACP transacylase, ACP-binding"/>
    <property type="match status" value="1"/>
</dbReference>
<dbReference type="SMART" id="SM00825">
    <property type="entry name" value="PKS_KS"/>
    <property type="match status" value="1"/>
</dbReference>
<evidence type="ECO:0000256" key="2">
    <source>
        <dbReference type="ARBA" id="ARBA00022450"/>
    </source>
</evidence>
<dbReference type="SMART" id="SM00827">
    <property type="entry name" value="PKS_AT"/>
    <property type="match status" value="1"/>
</dbReference>
<dbReference type="Pfam" id="PF22621">
    <property type="entry name" value="CurL-like_PKS_C"/>
    <property type="match status" value="1"/>
</dbReference>
<dbReference type="Gene3D" id="2.30.38.10">
    <property type="entry name" value="Luciferase, Domain 3"/>
    <property type="match status" value="1"/>
</dbReference>
<dbReference type="CDD" id="cd19534">
    <property type="entry name" value="E_NRPS"/>
    <property type="match status" value="1"/>
</dbReference>
<dbReference type="InterPro" id="IPR016035">
    <property type="entry name" value="Acyl_Trfase/lysoPLipase"/>
</dbReference>
<dbReference type="Proteomes" id="UP000662747">
    <property type="component" value="Chromosome"/>
</dbReference>
<reference evidence="10 11" key="1">
    <citation type="submission" date="2021-02" db="EMBL/GenBank/DDBJ databases">
        <title>De Novo genome assembly of isolated myxobacteria.</title>
        <authorList>
            <person name="Stevens D.C."/>
        </authorList>
    </citation>
    <scope>NUCLEOTIDE SEQUENCE [LARGE SCALE GENOMIC DNA]</scope>
    <source>
        <strain evidence="11">SCPEA02</strain>
    </source>
</reference>
<dbReference type="InterPro" id="IPR006162">
    <property type="entry name" value="Ppantetheine_attach_site"/>
</dbReference>
<dbReference type="NCBIfam" id="TIGR04020">
    <property type="entry name" value="seco_metab_LLM"/>
    <property type="match status" value="1"/>
</dbReference>
<dbReference type="Pfam" id="PF00668">
    <property type="entry name" value="Condensation"/>
    <property type="match status" value="3"/>
</dbReference>
<evidence type="ECO:0000256" key="5">
    <source>
        <dbReference type="ARBA" id="ARBA00022737"/>
    </source>
</evidence>
<dbReference type="Pfam" id="PF02801">
    <property type="entry name" value="Ketoacyl-synt_C"/>
    <property type="match status" value="1"/>
</dbReference>
<dbReference type="CDD" id="cd19531">
    <property type="entry name" value="LCL_NRPS-like"/>
    <property type="match status" value="2"/>
</dbReference>
<dbReference type="SUPFAM" id="SSF53901">
    <property type="entry name" value="Thiolase-like"/>
    <property type="match status" value="1"/>
</dbReference>
<sequence>MSDQDVTTGVGGNDIAIIGMAGRFPGAADVRAFWRNLCAGVESISRLKPGELEASPVVPESVRQHPDFVPAASVLDEGESFDAGFFDVPPREAKWMDPQQRVFLECAWSALEDAAYDPERYAGKISLYAGAGPSFHTLALMGQGTLDPASLFELLGTTGENLATKASFKLKLRGESLAVYTACSTGLVAVHMACQSLLLRQSDMAIAGAVRLSLPQRTGYLYQDGMILSPDGHCRAFDAKAAGTVPGNGVTAVVLKPLEDALRDGDHVYAVIRGSALNNDGGQKIGYTAPSVEGQADVIGEALAYAGLEAGDIGYVEAHGTGTALGDPIEVAALTRAYRRQTDRKGYCGLGSVKTNIGHLDTAAGLAGLMKAALALHHEELPPSLNFEQPNPAIDFANSPFFIVGARKPWPRGDVPRRAGVSSFGIGGTNAHAVLEEAPLPPPPAPSARPTQVVTLSARTAGALDAAAKQLADWLESAPADVALADVAFTRNAGRRAFEHRRTVVAKDRAELLERLRAPGRAQVLEDVAAARERRVAFLLPGQGAQSVGMGRELYPAEPAFREALDACLTGLGPSLEAAVRGVLMPAPGAEAAARETLADPRFALPALFSVEYALARLWESYGVKPHALLGHSFGEYTAACLAGVMPLEDALALVTARGRLMARMPSGSMTAVGAAEEVVRPLLSGGLSLAAVNGPERCVVSGPSAEVEALERELTARGVGVLRLPAGHAFHSADVEPLMDELKRVVSGLRLSAPQMPYVSSVTGTWIRAEEATDPAYWARQMRAPVRFGDGLEALKADGCTVFLEVGPDQALTALARLGLRGGSGRAVASLPRAGAKASEHAALNEALGALWEQGLEVRWTDVYAHEQRRRLSLPAYPFQRQSFAVEVPASIPVSAVATEQAMAPVRDAVAVPPVELPADKAAPRTDVERKVLEIWRERLGRSDFGVHDDFLELGGNSLMAAQMLTRLREAFPVQLPLSDLFEAPTVAGVAARIQARLGTGAEREEAALPPLVRVPRDGVLPMSVVQERVVALEHALPGNPALNMSMVLRLRGTLDVAVLERSLEAMTRRHESLRTSYPRVDGRTVLRIAPELKLPLTVEPVAGSTSEAREAEASRRIHDETARPLDIERGPVVRALLLRLAQDEHLLAVTVHHVVCDTWSLVVFGRELGALYGAFQQGRPSPLPELPVQYTDYAAWQRKALEVGAFSSQMAAWRERLVSLPEPLDLPVDRPRGNGPALSGVRRNVGFSLATTRAVQALAQREGITPFMVLLASWNALLTRWTGREDLVVGTPIGNRSRPELEPVIGYVAHAVPLRTDLSGDPTFRELLGRVRDVTLEAYAHPDVPYEYLVREIEPKKDTGRERVFDTLFILHTRFEPHLDLPGLRMSLVDVQDGPVQFGAVLSSLSVSMGEGEDGFSGTLDYAVERFESETVDRLLAHWDALLTAAVADPDVRLSALPLETEEARAAGMMARDAEPSPVPVVSQLDARAAKDPGAVALIVGERRVNWGELREKAQRLAEVLTARGVGPEVLVAVCLEPSVERVAALWAVLEAGGAYVLLSVPQLRELASLAPEGGPPPLLLTHERVRTSVALDVSRVLHVDTLLSAGKGTGALGLSRASLLPRGEAAGSLETLSESMLRASRAESLTRSRPANVLAETMVCLEPRVGSSGDRLRAIHTHRSVADVFHRLDAEGNVSEGAWLAAEETHSPGSELELLWALTRGLRVVLPEERARFNLLEAGQGAARRGMDFSLSFFANDEDSLGGRKYRLLLEAAKFADANGFSAVWTPERHFHAFGGLYPRPAVVGAGVATVTERVGIRAGSVVLPLHDPVLVAEEWAVIDNLSEGRVGVSFASGWHANDFVFAPDRYARRKEVMLRGIEEVRALWRGGTVRRRNGAGDEVELSLRPRPVQKELPVWLTAAGSPETFRLAGELGAYVLTNLMGQKLDELAGKVALYREAWRQHGHAGRGHVSLMMHTYLGADPATVRARVHQPLLNYFRSSVDITAGFIASLGLQIDPRSLTPADVDAMLAHGVERYLEDGGLFGTPDSCGPMVERVRGLDVDELACLVDFGVEVEATLEGLRHLDVLRGRYSPEPAAAVPATLLHEGPDAAETLLSLVRDAGITHLHCTVAQARALSESLRVTADRASSQAPSPGLHPRTAMEGVAPGDASSQTRLLHRMLLEGSTADEAAALSSALATHVECRDAVLGTWSVPGGAIAGSWEVVDARGRPVPRNVVGELAMTGAGVPRGFWNASGSASLRIVQDTQSGTRTLLTGRRARRRIDGSLELMAAVPAPARRPKPPKVAMTPGASSKKPEGPPPIPRVSRDKPLPLSFAQQRLWYMDHLEPGNVAYNNAVALTMSGALDVASLERALNEVVRRHEILRTTFAMADSGSVQVISPALEVPIVLSVEEGASEDEVSAWARDEARRPFDLKNGPLIRAALLRVGGTEHVLLLALHHIVSDGWSAGVMMHELAALYASFQAGQPSPLPALSVQYADYSVWQQEWMRGPELKAEQDWWRDVLADVPVLRLPTDRPRPPVQTYPGARLSFGVPRKLADALNAVGRREGATPFMVLMAAWQALLHAYSGQEDFAVGTPVAGRNRPEIEPLIGCFINSIALRADLSEDPTFIDLLGRVRRSSLGAFAHQEVPFEKLVDALHVARDLSHTPIFQTMLVLHNTPAPEVKLAGVHIRNRFVHTAATKLDLTLELAESKEGLTGGIEYNTDLFDADTIARLSGHLLRLLEAVAASPEQRLSRLSLLSEAEKQRLLVEWNPPEAPELTQADTVPARFAAQVARTPDAVAVEDGARRLTYRELDALSARLARHLRGLGMGTDAVVALALVQPADVVTGLLGVMRAGAAAVVLDVDHPAERLSGILEDTRARVVVSSVAYALKVPMREGTAVVSLDSLPDAAGGMKSVGRAETELPAPEAHHAACIVYTSGSTGRPRGVVLEHRQLVSATRARRDVYGQPGVVLSLAPFTFDASLAGMLWSLFEGGTLCYPDLEGREDPRRLAELLARAGVTHLISVPALYGQVLAAAPPGGLSGLRAVSVGGEACPLELSRAHHEALPTVALFNEYGPTEATIWSTAHRVRRDEQGSVPIGRAVPGARVYLLDSRRQLVPPGAPGELYVGGEGVARGYLNQPVLTAERFMADAFDRRPGARMYRTGDVARWRADGTLEFLGRADTQVKVRGFRIEPGEVEAALLANPAVKEAAVVAREDGKGPKRLVAYVVAIEGKAEALTAMELKAWLHSRLPPYMVPAAYVALPALPRTRHGKVDTRALPAPESGSAEARRTTAVAPRNEVEEKLVALWREVLHVERIGIHDDFFELGGDSILGLQIITRARAAGIELSPKQLFQNPTVARLATVAGTRLAVQAEQGPVVGPVALTPIQRWFFELGLEAPHHWNMSLLFDVKMALEPALLERALAHLVEHHDALRLRFARAEDGWHQASVAPREPVTLERVASSIAPGSVWAESLQQSLRLDAPLLKAALLEQGAGRPAKLMLAVHHLVVDAVSWRILLEDLAAVYAQLAKGAPVQLPPKTTSFQAWARGLESLARSEKLAAERTWWLERPWGEAARLPRDFSDGVNTEATARTVRVSLDVEETKALLHEVPKAWHTQPQDPLLTALAQALAVWTGRSAALVDVEGHGREEVLPGVDVSRTVGWFTRFFPALVDLRGAQSPGEALRAVKEGLRAVPSQGMGWGLLRYVARDAELSALPAAEVGFNHLGQVDGAVGAGSPFALASEGEALRQRAPSSRRPYALDVLSVVRDGQLEVTWTYSEALHRRETVVAVAEDFLARLKALVVASRAPEAGGHSPSDFPLAKVKQAQLDKLSARFGKKTR</sequence>
<dbReference type="InterPro" id="IPR014030">
    <property type="entry name" value="Ketoacyl_synth_N"/>
</dbReference>
<dbReference type="InterPro" id="IPR024011">
    <property type="entry name" value="Biosynth_lucif-like_mOase_dom"/>
</dbReference>
<dbReference type="Gene3D" id="3.30.559.30">
    <property type="entry name" value="Nonribosomal peptide synthetase, condensation domain"/>
    <property type="match status" value="3"/>
</dbReference>
<dbReference type="PROSITE" id="PS00606">
    <property type="entry name" value="KS3_1"/>
    <property type="match status" value="1"/>
</dbReference>
<dbReference type="PROSITE" id="PS50075">
    <property type="entry name" value="CARRIER"/>
    <property type="match status" value="2"/>
</dbReference>
<evidence type="ECO:0000259" key="9">
    <source>
        <dbReference type="PROSITE" id="PS52004"/>
    </source>
</evidence>
<feature type="region of interest" description="Disordered" evidence="7">
    <location>
        <begin position="2299"/>
        <end position="2332"/>
    </location>
</feature>
<evidence type="ECO:0000256" key="6">
    <source>
        <dbReference type="ARBA" id="ARBA00029443"/>
    </source>
</evidence>
<organism evidence="10 11">
    <name type="scientific">Pyxidicoccus parkwayensis</name>
    <dbReference type="NCBI Taxonomy" id="2813578"/>
    <lineage>
        <taxon>Bacteria</taxon>
        <taxon>Pseudomonadati</taxon>
        <taxon>Myxococcota</taxon>
        <taxon>Myxococcia</taxon>
        <taxon>Myxococcales</taxon>
        <taxon>Cystobacterineae</taxon>
        <taxon>Myxococcaceae</taxon>
        <taxon>Pyxidicoccus</taxon>
    </lineage>
</organism>
<protein>
    <submittedName>
        <fullName evidence="10">Amino acid adenylation domain-containing protein</fullName>
    </submittedName>
</protein>
<proteinExistence type="inferred from homology"/>
<dbReference type="CDD" id="cd00833">
    <property type="entry name" value="PKS"/>
    <property type="match status" value="1"/>
</dbReference>
<dbReference type="InterPro" id="IPR009081">
    <property type="entry name" value="PP-bd_ACP"/>
</dbReference>
<dbReference type="NCBIfam" id="TIGR01720">
    <property type="entry name" value="NRPS-para261"/>
    <property type="match status" value="1"/>
</dbReference>
<dbReference type="InterPro" id="IPR045851">
    <property type="entry name" value="AMP-bd_C_sf"/>
</dbReference>
<dbReference type="InterPro" id="IPR023213">
    <property type="entry name" value="CAT-like_dom_sf"/>
</dbReference>
<dbReference type="InterPro" id="IPR020845">
    <property type="entry name" value="AMP-binding_CS"/>
</dbReference>
<dbReference type="InterPro" id="IPR016039">
    <property type="entry name" value="Thiolase-like"/>
</dbReference>
<dbReference type="InterPro" id="IPR010071">
    <property type="entry name" value="AA_adenyl_dom"/>
</dbReference>
<gene>
    <name evidence="10" type="ORF">JY651_13115</name>
</gene>
<dbReference type="Gene3D" id="1.10.1200.10">
    <property type="entry name" value="ACP-like"/>
    <property type="match status" value="2"/>
</dbReference>
<evidence type="ECO:0000256" key="1">
    <source>
        <dbReference type="ARBA" id="ARBA00001957"/>
    </source>
</evidence>
<keyword evidence="2" id="KW-0596">Phosphopantetheine</keyword>
<dbReference type="SUPFAM" id="SSF52151">
    <property type="entry name" value="FabD/lysophospholipase-like"/>
    <property type="match status" value="1"/>
</dbReference>
<keyword evidence="3" id="KW-0597">Phosphoprotein</keyword>
<dbReference type="InterPro" id="IPR020841">
    <property type="entry name" value="PKS_Beta-ketoAc_synthase_dom"/>
</dbReference>
<dbReference type="Gene3D" id="3.30.300.30">
    <property type="match status" value="1"/>
</dbReference>
<name>A0ABX7P5P5_9BACT</name>
<dbReference type="InterPro" id="IPR025110">
    <property type="entry name" value="AMP-bd_C"/>
</dbReference>
<dbReference type="InterPro" id="IPR014043">
    <property type="entry name" value="Acyl_transferase_dom"/>
</dbReference>
<feature type="domain" description="Ketosynthase family 3 (KS3)" evidence="9">
    <location>
        <begin position="12"/>
        <end position="437"/>
    </location>
</feature>
<dbReference type="InterPro" id="IPR001242">
    <property type="entry name" value="Condensation_dom"/>
</dbReference>
<dbReference type="PROSITE" id="PS52004">
    <property type="entry name" value="KS3_2"/>
    <property type="match status" value="1"/>
</dbReference>
<evidence type="ECO:0000256" key="7">
    <source>
        <dbReference type="SAM" id="MobiDB-lite"/>
    </source>
</evidence>
<dbReference type="InterPro" id="IPR042099">
    <property type="entry name" value="ANL_N_sf"/>
</dbReference>
<evidence type="ECO:0000256" key="3">
    <source>
        <dbReference type="ARBA" id="ARBA00022553"/>
    </source>
</evidence>
<dbReference type="Gene3D" id="3.40.50.12780">
    <property type="entry name" value="N-terminal domain of ligase-like"/>
    <property type="match status" value="2"/>
</dbReference>